<evidence type="ECO:0000313" key="3">
    <source>
        <dbReference type="Proteomes" id="UP000053317"/>
    </source>
</evidence>
<feature type="compositionally biased region" description="Polar residues" evidence="1">
    <location>
        <begin position="375"/>
        <end position="385"/>
    </location>
</feature>
<keyword evidence="3" id="KW-1185">Reference proteome</keyword>
<evidence type="ECO:0000256" key="1">
    <source>
        <dbReference type="SAM" id="MobiDB-lite"/>
    </source>
</evidence>
<dbReference type="Pfam" id="PF05238">
    <property type="entry name" value="CENP-N"/>
    <property type="match status" value="1"/>
</dbReference>
<dbReference type="OrthoDB" id="6585699at2759"/>
<proteinExistence type="predicted"/>
<gene>
    <name evidence="2" type="ORF">UCRPC4_g00440</name>
</gene>
<reference evidence="2 3" key="1">
    <citation type="submission" date="2015-05" db="EMBL/GenBank/DDBJ databases">
        <title>Distinctive expansion of gene families associated with plant cell wall degradation and secondary metabolism in the genomes of grapevine trunk pathogens.</title>
        <authorList>
            <person name="Lawrence D.P."/>
            <person name="Travadon R."/>
            <person name="Rolshausen P.E."/>
            <person name="Baumgartner K."/>
        </authorList>
    </citation>
    <scope>NUCLEOTIDE SEQUENCE [LARGE SCALE GENOMIC DNA]</scope>
    <source>
        <strain evidence="2">UCRPC4</strain>
    </source>
</reference>
<comment type="caution">
    <text evidence="2">The sequence shown here is derived from an EMBL/GenBank/DDBJ whole genome shotgun (WGS) entry which is preliminary data.</text>
</comment>
<accession>A0A0G2F2V3</accession>
<dbReference type="EMBL" id="LCWF01000010">
    <property type="protein sequence ID" value="KKY28634.1"/>
    <property type="molecule type" value="Genomic_DNA"/>
</dbReference>
<dbReference type="InterPro" id="IPR007902">
    <property type="entry name" value="Chl4/mis15/CENP-N"/>
</dbReference>
<protein>
    <submittedName>
        <fullName evidence="2">Putative chl4 family chromosome segregation</fullName>
    </submittedName>
</protein>
<dbReference type="AlphaFoldDB" id="A0A0G2F2V3"/>
<dbReference type="Proteomes" id="UP000053317">
    <property type="component" value="Unassembled WGS sequence"/>
</dbReference>
<dbReference type="GO" id="GO:0034080">
    <property type="term" value="P:CENP-A containing chromatin assembly"/>
    <property type="evidence" value="ECO:0007669"/>
    <property type="project" value="InterPro"/>
</dbReference>
<dbReference type="GO" id="GO:0007059">
    <property type="term" value="P:chromosome segregation"/>
    <property type="evidence" value="ECO:0007669"/>
    <property type="project" value="InterPro"/>
</dbReference>
<dbReference type="Gene3D" id="3.10.20.720">
    <property type="match status" value="1"/>
</dbReference>
<organism evidence="2 3">
    <name type="scientific">Phaeomoniella chlamydospora</name>
    <name type="common">Phaeoacremonium chlamydosporum</name>
    <dbReference type="NCBI Taxonomy" id="158046"/>
    <lineage>
        <taxon>Eukaryota</taxon>
        <taxon>Fungi</taxon>
        <taxon>Dikarya</taxon>
        <taxon>Ascomycota</taxon>
        <taxon>Pezizomycotina</taxon>
        <taxon>Eurotiomycetes</taxon>
        <taxon>Chaetothyriomycetidae</taxon>
        <taxon>Phaeomoniellales</taxon>
        <taxon>Phaeomoniellaceae</taxon>
        <taxon>Phaeomoniella</taxon>
    </lineage>
</organism>
<sequence>MAPKTRAPTTASLPDSLRIPSTTRSLIKSFSRLSRAGIVKLALEWLEPRNQPLCAPYLSINRSQEEETEEDYAYQPSDSVEELREIYKQLLEAKSTKRDVIDRILEGDWRRGISLHQLAMLDFSCLEENQTCSRWTALKLVENRVKNGKEIEEDLVAKKNTKAVFPTIRVSTFVRNLQKEIAPLVKAHYHVHQLHSHTLTVLRLFISDSPYSHAPLSTQRTFTDSARTIFIAFPNSCPFLYISVSGTQMGGSENDQAKRPAMVDIASLKRMVLEAVPKALSRPQQRINLQTTSLTAKSLSTMISLRGHGRSNAANGAFSIFADGVVEQTPLSVIKRMQMKDGAQLDHVPAESSIEIRSLPQVPSPSSKKRRSPLRTRNVNSFQQIDQDDNEMKKAKKRKIDAQLRFGTTGLGSLASTEKGHDTTNSDCSKAPIDRVAVKLIEPLSLSHTATPRSSSLTTNESEPIQINVTFHGTDIFAGLRLLVEQGLIDAETMPSWMTGEDCVSSGVVRNGKLVDGKGGGA</sequence>
<evidence type="ECO:0000313" key="2">
    <source>
        <dbReference type="EMBL" id="KKY28634.1"/>
    </source>
</evidence>
<reference evidence="2 3" key="2">
    <citation type="submission" date="2015-05" db="EMBL/GenBank/DDBJ databases">
        <authorList>
            <person name="Morales-Cruz A."/>
            <person name="Amrine K.C."/>
            <person name="Cantu D."/>
        </authorList>
    </citation>
    <scope>NUCLEOTIDE SEQUENCE [LARGE SCALE GENOMIC DNA]</scope>
    <source>
        <strain evidence="2">UCRPC4</strain>
    </source>
</reference>
<feature type="region of interest" description="Disordered" evidence="1">
    <location>
        <begin position="349"/>
        <end position="398"/>
    </location>
</feature>
<name>A0A0G2F2V3_PHACM</name>